<feature type="domain" description="Disease resistance R13L4/SHOC-2-like LRR" evidence="7">
    <location>
        <begin position="867"/>
        <end position="1165"/>
    </location>
</feature>
<evidence type="ECO:0000313" key="8">
    <source>
        <dbReference type="EMBL" id="SPD16485.1"/>
    </source>
</evidence>
<feature type="domain" description="Disease resistance protein winged helix" evidence="6">
    <location>
        <begin position="706"/>
        <end position="786"/>
    </location>
</feature>
<dbReference type="EMBL" id="OIVN01004288">
    <property type="protein sequence ID" value="SPD16485.1"/>
    <property type="molecule type" value="Genomic_DNA"/>
</dbReference>
<name>A0A2N9J637_FAGSY</name>
<dbReference type="PANTHER" id="PTHR23155">
    <property type="entry name" value="DISEASE RESISTANCE PROTEIN RP"/>
    <property type="match status" value="1"/>
</dbReference>
<dbReference type="InterPro" id="IPR032675">
    <property type="entry name" value="LRR_dom_sf"/>
</dbReference>
<reference evidence="9" key="1">
    <citation type="submission" date="2018-02" db="EMBL/GenBank/DDBJ databases">
        <authorList>
            <person name="Cohen D.B."/>
            <person name="Kent A.D."/>
        </authorList>
    </citation>
    <scope>NUCLEOTIDE SEQUENCE</scope>
</reference>
<feature type="region of interest" description="Disordered" evidence="3">
    <location>
        <begin position="808"/>
        <end position="827"/>
    </location>
</feature>
<keyword evidence="1" id="KW-0677">Repeat</keyword>
<evidence type="ECO:0000256" key="3">
    <source>
        <dbReference type="SAM" id="MobiDB-lite"/>
    </source>
</evidence>
<dbReference type="PANTHER" id="PTHR23155:SF955">
    <property type="entry name" value="AAA+ ATPASE DOMAIN-CONTAINING PROTEIN"/>
    <property type="match status" value="1"/>
</dbReference>
<dbReference type="Pfam" id="PF00931">
    <property type="entry name" value="NB-ARC"/>
    <property type="match status" value="1"/>
</dbReference>
<dbReference type="InterPro" id="IPR042197">
    <property type="entry name" value="Apaf_helical"/>
</dbReference>
<keyword evidence="4" id="KW-1133">Transmembrane helix</keyword>
<organism evidence="9">
    <name type="scientific">Fagus sylvatica</name>
    <name type="common">Beechnut</name>
    <dbReference type="NCBI Taxonomy" id="28930"/>
    <lineage>
        <taxon>Eukaryota</taxon>
        <taxon>Viridiplantae</taxon>
        <taxon>Streptophyta</taxon>
        <taxon>Embryophyta</taxon>
        <taxon>Tracheophyta</taxon>
        <taxon>Spermatophyta</taxon>
        <taxon>Magnoliopsida</taxon>
        <taxon>eudicotyledons</taxon>
        <taxon>Gunneridae</taxon>
        <taxon>Pentapetalae</taxon>
        <taxon>rosids</taxon>
        <taxon>fabids</taxon>
        <taxon>Fagales</taxon>
        <taxon>Fagaceae</taxon>
        <taxon>Fagus</taxon>
    </lineage>
</organism>
<sequence>MDILFLIPKLLPILVVVLLYIVCICVSYIMFQSLEDTYKWIRREWRLLAALKKDEENLSESGKKIDEKALQLWDSQLRPGVTVRLQDAERAWVDATKNVVREANRCVETYRGLSLRRKFPIWVYSSVRDIPKIRGLRADMSRIKLDIIAHMAKKEIEAKDIYGSLEKSRSNVRSLQDRPIEEQQSSIYEPGKPISSIEEKIDGMMYENPDLMLVMQKQIASINLLVKPLVAFLKDLNGLRFESEIEKAWVNEAEEIIVEVQRDIDSIRRRAHLTLWPSNSGSADRLKSINLLCELFERKIVYGFTFIRRSNILHRSPLQHSFPSQIADDMGILSLVEKIRNDIIGEPTIATANKLKNLSDHFKKVYELFRDEKTIEGRNHSRTAWMEQMRIIVRDAERSLRTYTPSSASERSNSQNERDFCAEIDQLAHALSLLEKSIKVCRTELREETNLVVGLEYDIHEVVSRLTSTTIVENRSSVVSIVGMKGIGKTTLAKIIYKDTAIKEHFKVFLWVPLTDNDDNILKILGDQVPGNDMERNEKEFLIKKVRDFLKVDKYLVVLDNISTNKAWDDLKEAIPEATNGSRILVTTRYKSVALHVDQSSVPLQLLLRTKNHSWNLFTQMVRFQPEVSPKVKTLANKVVGRCGGLPLSIFRLGYLLSGKEVTAEELSRVLEHINIHNQTPWSETLDINVEDLPLHLKQCLSYLGLFPRDSEIPKGRLLALWVAEGFAQQSGDEQETQQICDEQETVKSIAEKYLSELISRNLVQLVARKINGEVKTCAFPSALRELWLRRYPSSSFDQRLAYYSDESDASSSQSHGSSTNSPNILRSYRNPQSILFFDTREGNKPGEDIGNFLRRGIASGHLLQLQALDLEHVFRPQLPDTIGKLVRLKYLGLRWTYLETIPSSIGKLRNLENLDMEHTYIRTLPKSIWKLQKLRHLYINEIYRTKIEHHPRGNSLQNLETLQGAFVDKDSPLKDCLYRLINLRKLKVVIQLSLSQQEALAEGLVKLTHLKTLKLKSIDELGHAQDLKVMRLSGLKKLSSLYLFGKLEKPSNITTINVLPQNLVDLTLSASRLSDDPMPELKKLHRLKSLSFYSDSYTGKIMDCSIGGFPQLLTLKFWMLPELEAWNVEEQALPSLKRLEIRSCRRLRVLSGLGHLKSLRELKLKDIPMETKEKIWKDIAHSPAIIIDMK</sequence>
<accession>A0A2N9J637</accession>
<evidence type="ECO:0000313" key="9">
    <source>
        <dbReference type="EMBL" id="SPD32064.1"/>
    </source>
</evidence>
<dbReference type="EMBL" id="OIVN01006387">
    <property type="protein sequence ID" value="SPD32064.1"/>
    <property type="molecule type" value="Genomic_DNA"/>
</dbReference>
<dbReference type="AlphaFoldDB" id="A0A2N9J637"/>
<feature type="domain" description="NB-ARC" evidence="5">
    <location>
        <begin position="459"/>
        <end position="622"/>
    </location>
</feature>
<dbReference type="Pfam" id="PF23598">
    <property type="entry name" value="LRR_14"/>
    <property type="match status" value="1"/>
</dbReference>
<dbReference type="Pfam" id="PF23559">
    <property type="entry name" value="WHD_DRP"/>
    <property type="match status" value="1"/>
</dbReference>
<dbReference type="GO" id="GO:0043531">
    <property type="term" value="F:ADP binding"/>
    <property type="evidence" value="ECO:0007669"/>
    <property type="project" value="InterPro"/>
</dbReference>
<dbReference type="GO" id="GO:0098542">
    <property type="term" value="P:defense response to other organism"/>
    <property type="evidence" value="ECO:0007669"/>
    <property type="project" value="TreeGrafter"/>
</dbReference>
<feature type="transmembrane region" description="Helical" evidence="4">
    <location>
        <begin position="12"/>
        <end position="31"/>
    </location>
</feature>
<dbReference type="Gene3D" id="3.80.10.10">
    <property type="entry name" value="Ribonuclease Inhibitor"/>
    <property type="match status" value="2"/>
</dbReference>
<evidence type="ECO:0000256" key="1">
    <source>
        <dbReference type="ARBA" id="ARBA00022737"/>
    </source>
</evidence>
<evidence type="ECO:0000259" key="7">
    <source>
        <dbReference type="Pfam" id="PF23598"/>
    </source>
</evidence>
<dbReference type="Gene3D" id="3.40.50.300">
    <property type="entry name" value="P-loop containing nucleotide triphosphate hydrolases"/>
    <property type="match status" value="1"/>
</dbReference>
<gene>
    <name evidence="8" type="ORF">FSB_LOCUS44367</name>
    <name evidence="9" type="ORF">FSB_LOCUS59946</name>
</gene>
<dbReference type="InterPro" id="IPR027417">
    <property type="entry name" value="P-loop_NTPase"/>
</dbReference>
<dbReference type="PRINTS" id="PR00364">
    <property type="entry name" value="DISEASERSIST"/>
</dbReference>
<keyword evidence="2" id="KW-0611">Plant defense</keyword>
<evidence type="ECO:0000256" key="4">
    <source>
        <dbReference type="SAM" id="Phobius"/>
    </source>
</evidence>
<dbReference type="SUPFAM" id="SSF52058">
    <property type="entry name" value="L domain-like"/>
    <property type="match status" value="1"/>
</dbReference>
<proteinExistence type="predicted"/>
<dbReference type="Gene3D" id="1.10.10.10">
    <property type="entry name" value="Winged helix-like DNA-binding domain superfamily/Winged helix DNA-binding domain"/>
    <property type="match status" value="1"/>
</dbReference>
<protein>
    <submittedName>
        <fullName evidence="9">Uncharacterized protein</fullName>
    </submittedName>
</protein>
<evidence type="ECO:0000256" key="2">
    <source>
        <dbReference type="ARBA" id="ARBA00022821"/>
    </source>
</evidence>
<keyword evidence="4" id="KW-0812">Transmembrane</keyword>
<dbReference type="InterPro" id="IPR044974">
    <property type="entry name" value="Disease_R_plants"/>
</dbReference>
<keyword evidence="4" id="KW-0472">Membrane</keyword>
<dbReference type="Gene3D" id="1.10.8.430">
    <property type="entry name" value="Helical domain of apoptotic protease-activating factors"/>
    <property type="match status" value="1"/>
</dbReference>
<dbReference type="InterPro" id="IPR036388">
    <property type="entry name" value="WH-like_DNA-bd_sf"/>
</dbReference>
<feature type="compositionally biased region" description="Low complexity" evidence="3">
    <location>
        <begin position="810"/>
        <end position="822"/>
    </location>
</feature>
<dbReference type="InterPro" id="IPR055414">
    <property type="entry name" value="LRR_R13L4/SHOC2-like"/>
</dbReference>
<dbReference type="SUPFAM" id="SSF52540">
    <property type="entry name" value="P-loop containing nucleoside triphosphate hydrolases"/>
    <property type="match status" value="1"/>
</dbReference>
<dbReference type="InterPro" id="IPR002182">
    <property type="entry name" value="NB-ARC"/>
</dbReference>
<evidence type="ECO:0000259" key="5">
    <source>
        <dbReference type="Pfam" id="PF00931"/>
    </source>
</evidence>
<evidence type="ECO:0000259" key="6">
    <source>
        <dbReference type="Pfam" id="PF23559"/>
    </source>
</evidence>
<dbReference type="InterPro" id="IPR058922">
    <property type="entry name" value="WHD_DRP"/>
</dbReference>